<accession>A0A8H7GLI4</accession>
<feature type="compositionally biased region" description="Polar residues" evidence="1">
    <location>
        <begin position="523"/>
        <end position="534"/>
    </location>
</feature>
<dbReference type="InterPro" id="IPR019021">
    <property type="entry name" value="Mms22"/>
</dbReference>
<evidence type="ECO:0000313" key="2">
    <source>
        <dbReference type="EMBL" id="KAF7999283.1"/>
    </source>
</evidence>
<feature type="region of interest" description="Disordered" evidence="1">
    <location>
        <begin position="92"/>
        <end position="130"/>
    </location>
</feature>
<feature type="region of interest" description="Disordered" evidence="1">
    <location>
        <begin position="219"/>
        <end position="248"/>
    </location>
</feature>
<dbReference type="EMBL" id="JACBPP010000009">
    <property type="protein sequence ID" value="KAF7999283.1"/>
    <property type="molecule type" value="Genomic_DNA"/>
</dbReference>
<feature type="region of interest" description="Disordered" evidence="1">
    <location>
        <begin position="517"/>
        <end position="660"/>
    </location>
</feature>
<dbReference type="GO" id="GO:0031297">
    <property type="term" value="P:replication fork processing"/>
    <property type="evidence" value="ECO:0007669"/>
    <property type="project" value="InterPro"/>
</dbReference>
<name>A0A8H7GLI4_9ASCO</name>
<evidence type="ECO:0000256" key="1">
    <source>
        <dbReference type="SAM" id="MobiDB-lite"/>
    </source>
</evidence>
<dbReference type="Proteomes" id="UP000649328">
    <property type="component" value="Unassembled WGS sequence"/>
</dbReference>
<feature type="compositionally biased region" description="Basic and acidic residues" evidence="1">
    <location>
        <begin position="230"/>
        <end position="239"/>
    </location>
</feature>
<feature type="compositionally biased region" description="Low complexity" evidence="1">
    <location>
        <begin position="575"/>
        <end position="588"/>
    </location>
</feature>
<feature type="compositionally biased region" description="Basic and acidic residues" evidence="1">
    <location>
        <begin position="270"/>
        <end position="283"/>
    </location>
</feature>
<keyword evidence="3" id="KW-1185">Reference proteome</keyword>
<proteinExistence type="predicted"/>
<gene>
    <name evidence="2" type="ORF">HF325_005959</name>
</gene>
<organism evidence="2 3">
    <name type="scientific">Metschnikowia pulcherrima</name>
    <dbReference type="NCBI Taxonomy" id="27326"/>
    <lineage>
        <taxon>Eukaryota</taxon>
        <taxon>Fungi</taxon>
        <taxon>Dikarya</taxon>
        <taxon>Ascomycota</taxon>
        <taxon>Saccharomycotina</taxon>
        <taxon>Pichiomycetes</taxon>
        <taxon>Metschnikowiaceae</taxon>
        <taxon>Metschnikowia</taxon>
    </lineage>
</organism>
<feature type="region of interest" description="Disordered" evidence="1">
    <location>
        <begin position="270"/>
        <end position="308"/>
    </location>
</feature>
<feature type="compositionally biased region" description="Low complexity" evidence="1">
    <location>
        <begin position="110"/>
        <end position="122"/>
    </location>
</feature>
<evidence type="ECO:0000313" key="3">
    <source>
        <dbReference type="Proteomes" id="UP000649328"/>
    </source>
</evidence>
<feature type="compositionally biased region" description="Polar residues" evidence="1">
    <location>
        <begin position="631"/>
        <end position="640"/>
    </location>
</feature>
<dbReference type="Pfam" id="PF09462">
    <property type="entry name" value="Mus7"/>
    <property type="match status" value="2"/>
</dbReference>
<comment type="caution">
    <text evidence="2">The sequence shown here is derived from an EMBL/GenBank/DDBJ whole genome shotgun (WGS) entry which is preliminary data.</text>
</comment>
<dbReference type="OrthoDB" id="4018542at2759"/>
<dbReference type="GO" id="GO:0006281">
    <property type="term" value="P:DNA repair"/>
    <property type="evidence" value="ECO:0007669"/>
    <property type="project" value="InterPro"/>
</dbReference>
<protein>
    <submittedName>
        <fullName evidence="2">Uncharacterized protein</fullName>
    </submittedName>
</protein>
<sequence length="1700" mass="193282">MDYITDSDTENSLPVLPASSIDGEMLRDVVSYFSAETRARLRAETENTPFAGLFEELPLITHENGSHSEELRDSIDSLQILRQNNPVEPVLTESEPLQSEAPQPVALTHSAETSPAETAPAETEFRRPRSLRKRTFASRHPYIADQADWLGICTVDSINEMFDGDEEISKVVRALNQLYLQKKKRYPDEDRYRLKDFYTHLGHSKLLAVQGDPEAEITADSGETIENVDSQERNYDPEGHSSQMELSAEEDELIPYEDFDIPYTQEETEVRNSHTELSHEERLQIGAESIRQDTSFESSETESDGEPEEQYIKVGGRYRKVSTILRGVLPESAKRLGILDRKAPVKRRRKITREVTPRRGLAIRKMGSSNSNTAELEKELYARSGNNDELASDSLATNTALLSSSRPQFERPVFEGEQPSFTRDATTFSYVLDSPEPQYISSGSDSEVEILPVQRGTFQNSRDSSSFLHHPTNFYQHDDDNDEFTEQPMLEAAKFSNLEDQFLGGEVEEFDEIDHDLARSTGRPKQSSRKPTSNKPRHTMTRNSTGATETRNKAAVTRKSQLRLKTFSGRKVPLRRPLATRPAPRARPSPFAKGSLKSRKARVLDKLQSRLPAFRQTPGHKESVQHDPASAESTSEMNSESPKKHVVSNKTFQPPLNQPFRRDPLVSTSVFEVESSRKFIGPSLTSHDSVVQNFHPTRQSLLGSVTSATFNSLAGLDDISSVRGLLDGRVFFASEDSVTIPFRGKMFPLAMFSRTESKNQVTSLLTMVKTLLEAPKVLLKADVRLETNMALCLLIKWFLICREKPTTDMIMLLKNILANFSKLQTKEVRALQITIHAQLLYMLWVFCHIESSYKSGESAELSKVLTGYTADFFMIFFTTFTAQEFALAFADESFTGNLSEAVMLIYTIHEEKANKWWPAMVQAIDEMVPFGNGITELFDLVYLLGAIIPKRHFSWAPFLAILQKLKSAVNSLGHRHFIETCELAHQRLEWPLEEKILIHLYGVFGARKFSNFADEVCVPSSIGVVYSRADIPRGSTFENFLGLLYVYISELSLAKQVKRLISKLLASSHYRYVRGRKSQIMFANRLNLIVLLSQLSSVDFGNQLTNLITQISHSADSFVYGRSLDALQVICDGSSKKNVPIPINSIEMLFKSLTQDNVRKAVAPGLFQKLINLMGRIFRGDSLEHEAGVFGLLKILKNQDLFNVPKASVIELLGTVFLAIMEVEVYITNLNEWQSALVADFQKSLMKFLSSQMDRLPVSAPNEDQSIESIVELTIQIWMLCGKISGTQHWNNMVYQKYSYLGNPISRNRFVMFFCLEYIQYSDIDGFVLQEIEKVFLTGLVSPTLSKYSVELYHSLRNNNKSVFWDKGSSFQEISSVFALQTFRLRIVGKAFEQVVTSPSLHDNEKSATCSSFVKRLLDVYTDNRFEQGVTEMCKKMTEILLKTSKRFVSGIDEFWELSSKLGFPNKSIQNRWSEADEQGKVHLLNIEFISALVYGKDYMAAMNNWTNETNNVLIFTLFEVYYKALSVSDVYWAHISLILEYILSQLNAFRIDTSHAHFKKFLEITTYLAGISDVEENKKYILHEIKALTACTLILESAFHIFNGYKDKQDIRGIISTFVRLLYYPKIQQSTESVFSKITIDQLQSGVHNSYHPKHEHTNEEYHSASLFLKDDAEELFDIAYAEVKQEFERKGIDYFDFD</sequence>
<feature type="compositionally biased region" description="Acidic residues" evidence="1">
    <location>
        <begin position="299"/>
        <end position="308"/>
    </location>
</feature>
<dbReference type="GO" id="GO:0005634">
    <property type="term" value="C:nucleus"/>
    <property type="evidence" value="ECO:0007669"/>
    <property type="project" value="InterPro"/>
</dbReference>
<reference evidence="2" key="1">
    <citation type="submission" date="2020-10" db="EMBL/GenBank/DDBJ databases">
        <title>The Whole-Genome Sequence of Metschnikowia persimmonesis, a Novel Endophytic Yeast Species Isolated from Medicinal Plant Diospyros kaki Thumb.</title>
        <authorList>
            <person name="Rahmat E."/>
            <person name="Kang Y."/>
        </authorList>
    </citation>
    <scope>NUCLEOTIDE SEQUENCE</scope>
    <source>
        <strain evidence="2">KIOM G15050</strain>
    </source>
</reference>